<dbReference type="InterPro" id="IPR005835">
    <property type="entry name" value="NTP_transferase_dom"/>
</dbReference>
<proteinExistence type="predicted"/>
<dbReference type="Pfam" id="PF00483">
    <property type="entry name" value="NTP_transferase"/>
    <property type="match status" value="1"/>
</dbReference>
<accession>A0A139SLG5</accession>
<dbReference type="InterPro" id="IPR013446">
    <property type="entry name" value="G1P_cyt_trans-like"/>
</dbReference>
<dbReference type="GO" id="GO:0009243">
    <property type="term" value="P:O antigen biosynthetic process"/>
    <property type="evidence" value="ECO:0007669"/>
    <property type="project" value="InterPro"/>
</dbReference>
<protein>
    <submittedName>
        <fullName evidence="2">Glucose-1-phosphate cytidylyltransferase</fullName>
    </submittedName>
</protein>
<dbReference type="InterPro" id="IPR029044">
    <property type="entry name" value="Nucleotide-diphossugar_trans"/>
</dbReference>
<reference evidence="2 3" key="1">
    <citation type="submission" date="2016-02" db="EMBL/GenBank/DDBJ databases">
        <authorList>
            <person name="Wen L."/>
            <person name="He K."/>
            <person name="Yang H."/>
        </authorList>
    </citation>
    <scope>NUCLEOTIDE SEQUENCE [LARGE SCALE GENOMIC DNA]</scope>
    <source>
        <strain evidence="2 3">CV41</strain>
    </source>
</reference>
<comment type="caution">
    <text evidence="2">The sequence shown here is derived from an EMBL/GenBank/DDBJ whole genome shotgun (WGS) entry which is preliminary data.</text>
</comment>
<feature type="domain" description="Nucleotidyl transferase" evidence="1">
    <location>
        <begin position="2"/>
        <end position="201"/>
    </location>
</feature>
<keyword evidence="2" id="KW-0548">Nucleotidyltransferase</keyword>
<dbReference type="Proteomes" id="UP000071392">
    <property type="component" value="Unassembled WGS sequence"/>
</dbReference>
<dbReference type="CDD" id="cd02524">
    <property type="entry name" value="G1P_cytidylyltransferase"/>
    <property type="match status" value="1"/>
</dbReference>
<dbReference type="Gene3D" id="3.90.550.10">
    <property type="entry name" value="Spore Coat Polysaccharide Biosynthesis Protein SpsA, Chain A"/>
    <property type="match status" value="1"/>
</dbReference>
<dbReference type="PANTHER" id="PTHR47183">
    <property type="entry name" value="GLUCOSE-1-PHOSPHATE CYTIDYLYLTRANSFERASE-RELATED"/>
    <property type="match status" value="1"/>
</dbReference>
<dbReference type="OrthoDB" id="9801899at2"/>
<dbReference type="STRING" id="1548208.AXK12_05295"/>
<dbReference type="InterPro" id="IPR046981">
    <property type="entry name" value="G1P_cyt_trans"/>
</dbReference>
<name>A0A139SLG5_9BACT</name>
<dbReference type="EMBL" id="LSZP01000042">
    <property type="protein sequence ID" value="KXU35387.1"/>
    <property type="molecule type" value="Genomic_DNA"/>
</dbReference>
<dbReference type="SUPFAM" id="SSF53448">
    <property type="entry name" value="Nucleotide-diphospho-sugar transferases"/>
    <property type="match status" value="1"/>
</dbReference>
<evidence type="ECO:0000313" key="3">
    <source>
        <dbReference type="Proteomes" id="UP000071392"/>
    </source>
</evidence>
<evidence type="ECO:0000259" key="1">
    <source>
        <dbReference type="Pfam" id="PF00483"/>
    </source>
</evidence>
<dbReference type="GO" id="GO:0047343">
    <property type="term" value="F:glucose-1-phosphate cytidylyltransferase activity"/>
    <property type="evidence" value="ECO:0007669"/>
    <property type="project" value="InterPro"/>
</dbReference>
<dbReference type="RefSeq" id="WP_068711982.1">
    <property type="nucleotide sequence ID" value="NZ_LSZP01000042.1"/>
</dbReference>
<organism evidence="2 3">
    <name type="scientific">Cephaloticoccus capnophilus</name>
    <dbReference type="NCBI Taxonomy" id="1548208"/>
    <lineage>
        <taxon>Bacteria</taxon>
        <taxon>Pseudomonadati</taxon>
        <taxon>Verrucomicrobiota</taxon>
        <taxon>Opitutia</taxon>
        <taxon>Opitutales</taxon>
        <taxon>Opitutaceae</taxon>
        <taxon>Cephaloticoccus</taxon>
    </lineage>
</organism>
<dbReference type="AlphaFoldDB" id="A0A139SLG5"/>
<dbReference type="PANTHER" id="PTHR47183:SF1">
    <property type="entry name" value="GLUCOSE-1-PHOSPHATE CYTIDYLYLTRANSFERASE"/>
    <property type="match status" value="1"/>
</dbReference>
<sequence>MKAVILAGGFGTRISEESHLKPKPMIEIGGRPILWHIMKIYSAYGVNDFVICLGYKGYLIKEYFSNYFLHMSDITFDMKENQMEVHQEHAEPWRVTLVDTGESTMTGGRLKRVEPYLDKTEDFCFTYGDGVSDVDINKLVAFHKAHGGLATLTATYPPARFGALDILPNHQIGHFKEKPKEEERTINGGFFVLSPKVLELLEDDACVWERGPMEALAQQGKLFAYPHRGFWQPMDTLREKTLLETLWNEGKAPWKVW</sequence>
<evidence type="ECO:0000313" key="2">
    <source>
        <dbReference type="EMBL" id="KXU35387.1"/>
    </source>
</evidence>
<keyword evidence="3" id="KW-1185">Reference proteome</keyword>
<gene>
    <name evidence="2" type="ORF">AXK12_05295</name>
</gene>
<dbReference type="NCBIfam" id="TIGR02623">
    <property type="entry name" value="G1P_cyt_trans"/>
    <property type="match status" value="1"/>
</dbReference>
<keyword evidence="2" id="KW-0808">Transferase</keyword>